<dbReference type="OrthoDB" id="282393at2"/>
<dbReference type="RefSeq" id="WP_089760604.1">
    <property type="nucleotide sequence ID" value="NZ_BKAT01000009.1"/>
</dbReference>
<evidence type="ECO:0000313" key="3">
    <source>
        <dbReference type="Proteomes" id="UP000199656"/>
    </source>
</evidence>
<name>A0A1H4AQ75_9BACT</name>
<feature type="domain" description="DUF2383" evidence="1">
    <location>
        <begin position="11"/>
        <end position="119"/>
    </location>
</feature>
<dbReference type="NCBIfam" id="TIGR02284">
    <property type="entry name" value="PA2169 family four-helix-bundle protein"/>
    <property type="match status" value="1"/>
</dbReference>
<dbReference type="InterPro" id="IPR012347">
    <property type="entry name" value="Ferritin-like"/>
</dbReference>
<accession>A0A1H4AQ75</accession>
<dbReference type="InterPro" id="IPR011971">
    <property type="entry name" value="CHP02284"/>
</dbReference>
<dbReference type="InterPro" id="IPR019052">
    <property type="entry name" value="DUF2383"/>
</dbReference>
<dbReference type="EMBL" id="FNRL01000006">
    <property type="protein sequence ID" value="SEA38053.1"/>
    <property type="molecule type" value="Genomic_DNA"/>
</dbReference>
<dbReference type="Proteomes" id="UP000199656">
    <property type="component" value="Unassembled WGS sequence"/>
</dbReference>
<dbReference type="STRING" id="408074.SAMN05660909_01708"/>
<gene>
    <name evidence="2" type="ORF">SAMN05660909_01708</name>
</gene>
<evidence type="ECO:0000259" key="1">
    <source>
        <dbReference type="Pfam" id="PF09537"/>
    </source>
</evidence>
<sequence length="153" mass="17167">METPTTTITNEVLNDLIAINNDRIEGYEKALKEMKHTNAVISGLFKKMIDESREFRNALGTEVQAAGGNMETGTTAAGKIFRTWMDFKFAFSDSDPKTVLSTCETGEEAAQRAYKTALEHKQLPEHIRSLLVEQKASLKASLDQIRSYYESLK</sequence>
<proteinExistence type="predicted"/>
<dbReference type="Gene3D" id="1.20.1260.10">
    <property type="match status" value="1"/>
</dbReference>
<dbReference type="AlphaFoldDB" id="A0A1H4AQ75"/>
<evidence type="ECO:0000313" key="2">
    <source>
        <dbReference type="EMBL" id="SEA38053.1"/>
    </source>
</evidence>
<reference evidence="3" key="1">
    <citation type="submission" date="2016-10" db="EMBL/GenBank/DDBJ databases">
        <authorList>
            <person name="Varghese N."/>
            <person name="Submissions S."/>
        </authorList>
    </citation>
    <scope>NUCLEOTIDE SEQUENCE [LARGE SCALE GENOMIC DNA]</scope>
    <source>
        <strain evidence="3">DSM 23920</strain>
    </source>
</reference>
<dbReference type="Pfam" id="PF09537">
    <property type="entry name" value="DUF2383"/>
    <property type="match status" value="1"/>
</dbReference>
<organism evidence="2 3">
    <name type="scientific">Chitinophaga terrae</name>
    <name type="common">ex Kim and Jung 2007</name>
    <dbReference type="NCBI Taxonomy" id="408074"/>
    <lineage>
        <taxon>Bacteria</taxon>
        <taxon>Pseudomonadati</taxon>
        <taxon>Bacteroidota</taxon>
        <taxon>Chitinophagia</taxon>
        <taxon>Chitinophagales</taxon>
        <taxon>Chitinophagaceae</taxon>
        <taxon>Chitinophaga</taxon>
    </lineage>
</organism>
<keyword evidence="3" id="KW-1185">Reference proteome</keyword>
<protein>
    <recommendedName>
        <fullName evidence="1">DUF2383 domain-containing protein</fullName>
    </recommendedName>
</protein>